<dbReference type="Pfam" id="PF13458">
    <property type="entry name" value="Peripla_BP_6"/>
    <property type="match status" value="1"/>
</dbReference>
<sequence>MAQRRYVFKIAPNPGQDATVIVDELKRREVGTIGLLHVDNVYGQEGQKSVADEAAKAGIKVAADEQFGQADTNMAVQVSKIVAAKPDAVVVWAVMPAAGIIVKALKDAKYPGPIYLDAGAGAELFVKGTGEAAEGTNMVFPRILATGEIDTTTPTGAAQKKWVDAYQAAYGQYSGFASFAGDALQVIVDR</sequence>
<dbReference type="Gene3D" id="3.40.50.2300">
    <property type="match status" value="1"/>
</dbReference>
<keyword evidence="5" id="KW-1185">Reference proteome</keyword>
<gene>
    <name evidence="4" type="ORF">HD596_000756</name>
</gene>
<evidence type="ECO:0000313" key="5">
    <source>
        <dbReference type="Proteomes" id="UP000579153"/>
    </source>
</evidence>
<dbReference type="AlphaFoldDB" id="A0A7W9FYR7"/>
<dbReference type="EMBL" id="JACHMB010000001">
    <property type="protein sequence ID" value="MBB5774000.1"/>
    <property type="molecule type" value="Genomic_DNA"/>
</dbReference>
<dbReference type="InterPro" id="IPR028082">
    <property type="entry name" value="Peripla_BP_I"/>
</dbReference>
<dbReference type="Proteomes" id="UP000579153">
    <property type="component" value="Unassembled WGS sequence"/>
</dbReference>
<dbReference type="InterPro" id="IPR051010">
    <property type="entry name" value="BCAA_transport"/>
</dbReference>
<accession>A0A7W9FYR7</accession>
<keyword evidence="2" id="KW-0732">Signal</keyword>
<evidence type="ECO:0000259" key="3">
    <source>
        <dbReference type="Pfam" id="PF13458"/>
    </source>
</evidence>
<evidence type="ECO:0000313" key="4">
    <source>
        <dbReference type="EMBL" id="MBB5774000.1"/>
    </source>
</evidence>
<organism evidence="4 5">
    <name type="scientific">Nonomuraea jabiensis</name>
    <dbReference type="NCBI Taxonomy" id="882448"/>
    <lineage>
        <taxon>Bacteria</taxon>
        <taxon>Bacillati</taxon>
        <taxon>Actinomycetota</taxon>
        <taxon>Actinomycetes</taxon>
        <taxon>Streptosporangiales</taxon>
        <taxon>Streptosporangiaceae</taxon>
        <taxon>Nonomuraea</taxon>
    </lineage>
</organism>
<feature type="domain" description="Leucine-binding protein" evidence="3">
    <location>
        <begin position="4"/>
        <end position="181"/>
    </location>
</feature>
<protein>
    <submittedName>
        <fullName evidence="4">ABC-type branched-subunit amino acid transport system substrate-binding protein</fullName>
    </submittedName>
</protein>
<evidence type="ECO:0000256" key="2">
    <source>
        <dbReference type="ARBA" id="ARBA00022729"/>
    </source>
</evidence>
<comment type="caution">
    <text evidence="4">The sequence shown here is derived from an EMBL/GenBank/DDBJ whole genome shotgun (WGS) entry which is preliminary data.</text>
</comment>
<evidence type="ECO:0000256" key="1">
    <source>
        <dbReference type="ARBA" id="ARBA00010062"/>
    </source>
</evidence>
<dbReference type="PANTHER" id="PTHR30483">
    <property type="entry name" value="LEUCINE-SPECIFIC-BINDING PROTEIN"/>
    <property type="match status" value="1"/>
</dbReference>
<name>A0A7W9FYR7_9ACTN</name>
<dbReference type="InterPro" id="IPR028081">
    <property type="entry name" value="Leu-bd"/>
</dbReference>
<dbReference type="PANTHER" id="PTHR30483:SF38">
    <property type="entry name" value="BLR7848 PROTEIN"/>
    <property type="match status" value="1"/>
</dbReference>
<proteinExistence type="inferred from homology"/>
<comment type="similarity">
    <text evidence="1">Belongs to the leucine-binding protein family.</text>
</comment>
<reference evidence="4 5" key="1">
    <citation type="submission" date="2020-08" db="EMBL/GenBank/DDBJ databases">
        <title>Sequencing the genomes of 1000 actinobacteria strains.</title>
        <authorList>
            <person name="Klenk H.-P."/>
        </authorList>
    </citation>
    <scope>NUCLEOTIDE SEQUENCE [LARGE SCALE GENOMIC DNA]</scope>
    <source>
        <strain evidence="4 5">DSM 45507</strain>
    </source>
</reference>
<dbReference type="SUPFAM" id="SSF53822">
    <property type="entry name" value="Periplasmic binding protein-like I"/>
    <property type="match status" value="1"/>
</dbReference>